<reference evidence="1" key="1">
    <citation type="journal article" date="2019" name="Sci. Rep.">
        <title>Draft genome of Tanacetum cinerariifolium, the natural source of mosquito coil.</title>
        <authorList>
            <person name="Yamashiro T."/>
            <person name="Shiraishi A."/>
            <person name="Satake H."/>
            <person name="Nakayama K."/>
        </authorList>
    </citation>
    <scope>NUCLEOTIDE SEQUENCE</scope>
</reference>
<name>A0A699IDU0_TANCI</name>
<comment type="caution">
    <text evidence="1">The sequence shown here is derived from an EMBL/GenBank/DDBJ whole genome shotgun (WGS) entry which is preliminary data.</text>
</comment>
<feature type="non-terminal residue" evidence="1">
    <location>
        <position position="1"/>
    </location>
</feature>
<dbReference type="EMBL" id="BKCJ010270708">
    <property type="protein sequence ID" value="GEZ36944.1"/>
    <property type="molecule type" value="Genomic_DNA"/>
</dbReference>
<proteinExistence type="predicted"/>
<dbReference type="PANTHER" id="PTHR46890">
    <property type="entry name" value="NON-LTR RETROLELEMENT REVERSE TRANSCRIPTASE-LIKE PROTEIN-RELATED"/>
    <property type="match status" value="1"/>
</dbReference>
<dbReference type="GO" id="GO:0003964">
    <property type="term" value="F:RNA-directed DNA polymerase activity"/>
    <property type="evidence" value="ECO:0007669"/>
    <property type="project" value="UniProtKB-KW"/>
</dbReference>
<evidence type="ECO:0000313" key="1">
    <source>
        <dbReference type="EMBL" id="GEZ36944.1"/>
    </source>
</evidence>
<dbReference type="AlphaFoldDB" id="A0A699IDU0"/>
<dbReference type="InterPro" id="IPR052343">
    <property type="entry name" value="Retrotransposon-Effector_Assoc"/>
</dbReference>
<gene>
    <name evidence="1" type="ORF">Tci_508917</name>
</gene>
<keyword evidence="1" id="KW-0548">Nucleotidyltransferase</keyword>
<keyword evidence="1" id="KW-0695">RNA-directed DNA polymerase</keyword>
<dbReference type="PANTHER" id="PTHR46890:SF48">
    <property type="entry name" value="RNA-DIRECTED DNA POLYMERASE"/>
    <property type="match status" value="1"/>
</dbReference>
<sequence>RSDVVRILQDIEKTEAIEVAQKAKIKWVVEGDENSKYYHGVINKKRNNLAILGVLVDGNWVKSPQLVKNELYAHFKQRFKKPNLSGIQFDREFPNKICSEQAVDLDLEVSKEEVKRAVWDCGIDKAPGPDGFTFGFYRHFWNLIECDVVKAVKWFFLYERIPSGGNSFFITLIPKVSNANMVKDFRPISLIGSVYKIVGKILANRLVLVLGDLVSDTQSAFLKERQIFDGPFILNEWNQSNIDTIVRVLKVFHSASGLRINMKKSKLIGISVDVSRVEQAIRQIGCMALKMPFKYLGSVVGDRMSRVKSWNDVIDTLVTTKLSHVDLEWSFRRKSRGGAEQIQMTTLKEILEGYILSDTKDRWTWSLEGSGEFSASSIQKTIDAAFLPCGNVKTRWVKEVPIKINILAWKVSNDYLPTRFNLSRRAHVQDFEVVGFEISGD</sequence>
<organism evidence="1">
    <name type="scientific">Tanacetum cinerariifolium</name>
    <name type="common">Dalmatian daisy</name>
    <name type="synonym">Chrysanthemum cinerariifolium</name>
    <dbReference type="NCBI Taxonomy" id="118510"/>
    <lineage>
        <taxon>Eukaryota</taxon>
        <taxon>Viridiplantae</taxon>
        <taxon>Streptophyta</taxon>
        <taxon>Embryophyta</taxon>
        <taxon>Tracheophyta</taxon>
        <taxon>Spermatophyta</taxon>
        <taxon>Magnoliopsida</taxon>
        <taxon>eudicotyledons</taxon>
        <taxon>Gunneridae</taxon>
        <taxon>Pentapetalae</taxon>
        <taxon>asterids</taxon>
        <taxon>campanulids</taxon>
        <taxon>Asterales</taxon>
        <taxon>Asteraceae</taxon>
        <taxon>Asteroideae</taxon>
        <taxon>Anthemideae</taxon>
        <taxon>Anthemidinae</taxon>
        <taxon>Tanacetum</taxon>
    </lineage>
</organism>
<keyword evidence="1" id="KW-0808">Transferase</keyword>
<protein>
    <submittedName>
        <fullName evidence="1">RNA-directed DNA polymerase, eukaryota</fullName>
    </submittedName>
</protein>
<accession>A0A699IDU0</accession>